<accession>A0A6P1QW89</accession>
<dbReference type="GO" id="GO:0003755">
    <property type="term" value="F:peptidyl-prolyl cis-trans isomerase activity"/>
    <property type="evidence" value="ECO:0007669"/>
    <property type="project" value="InterPro"/>
</dbReference>
<sequence length="172" mass="19493">MKKIYIIALGTLCFSACEKSKVYSPANGMNAPIANDMEQSKKKNKNRNQQEREFIKNWIKEKAKQNFYPTAMNYWSSIDFKGRKASNGVLYSYEYSLSDFNATAIYPSPAVVQKEVSPIKIEELKAVEDALKYLKPNEEMVLLVPSSLAYGILGDGDKIPADLPLIIRLKRN</sequence>
<keyword evidence="2" id="KW-1185">Reference proteome</keyword>
<dbReference type="SUPFAM" id="SSF54534">
    <property type="entry name" value="FKBP-like"/>
    <property type="match status" value="1"/>
</dbReference>
<organism evidence="1 2">
    <name type="scientific">Bergeyella cardium</name>
    <dbReference type="NCBI Taxonomy" id="1585976"/>
    <lineage>
        <taxon>Bacteria</taxon>
        <taxon>Pseudomonadati</taxon>
        <taxon>Bacteroidota</taxon>
        <taxon>Flavobacteriia</taxon>
        <taxon>Flavobacteriales</taxon>
        <taxon>Weeksellaceae</taxon>
        <taxon>Bergeyella</taxon>
    </lineage>
</organism>
<evidence type="ECO:0000313" key="2">
    <source>
        <dbReference type="Proteomes" id="UP000464318"/>
    </source>
</evidence>
<dbReference type="InterPro" id="IPR046357">
    <property type="entry name" value="PPIase_dom_sf"/>
</dbReference>
<reference evidence="1 2" key="1">
    <citation type="submission" date="2018-04" db="EMBL/GenBank/DDBJ databases">
        <title>Characteristic and Complete Genome Sequencing of A Novel Member of Infective Endocarditis Causative Bacteria: Bergeyella cardium QL-PH.</title>
        <authorList>
            <person name="Pan H."/>
            <person name="Sun E."/>
            <person name="Zhang Y."/>
        </authorList>
    </citation>
    <scope>NUCLEOTIDE SEQUENCE [LARGE SCALE GENOMIC DNA]</scope>
    <source>
        <strain evidence="1 2">HPQL</strain>
    </source>
</reference>
<gene>
    <name evidence="1" type="ORF">DBX24_09275</name>
</gene>
<name>A0A6P1QW89_9FLAO</name>
<dbReference type="KEGG" id="bcad:DBX24_09275"/>
<dbReference type="Proteomes" id="UP000464318">
    <property type="component" value="Chromosome"/>
</dbReference>
<dbReference type="AlphaFoldDB" id="A0A6P1QW89"/>
<dbReference type="Gene3D" id="3.10.50.40">
    <property type="match status" value="1"/>
</dbReference>
<dbReference type="OrthoDB" id="1093155at2"/>
<dbReference type="RefSeq" id="WP_160224663.1">
    <property type="nucleotide sequence ID" value="NZ_CP029149.1"/>
</dbReference>
<evidence type="ECO:0000313" key="1">
    <source>
        <dbReference type="EMBL" id="QHN66059.1"/>
    </source>
</evidence>
<protein>
    <submittedName>
        <fullName evidence="1">Uncharacterized protein</fullName>
    </submittedName>
</protein>
<dbReference type="EMBL" id="CP029149">
    <property type="protein sequence ID" value="QHN66059.1"/>
    <property type="molecule type" value="Genomic_DNA"/>
</dbReference>
<proteinExistence type="predicted"/>